<dbReference type="NCBIfam" id="TIGR00229">
    <property type="entry name" value="sensory_box"/>
    <property type="match status" value="1"/>
</dbReference>
<dbReference type="PROSITE" id="PS50112">
    <property type="entry name" value="PAS"/>
    <property type="match status" value="1"/>
</dbReference>
<feature type="domain" description="PAC" evidence="2">
    <location>
        <begin position="125"/>
        <end position="177"/>
    </location>
</feature>
<dbReference type="EMBL" id="JBHRXV010000001">
    <property type="protein sequence ID" value="MFC3711351.1"/>
    <property type="molecule type" value="Genomic_DNA"/>
</dbReference>
<evidence type="ECO:0000313" key="3">
    <source>
        <dbReference type="EMBL" id="MFC3711351.1"/>
    </source>
</evidence>
<sequence>MTPTPAAPAADYAHADELAALLDAPRRSLDALFVAVPEVSDAPTGLAPDAAIIMLRAIIDMLPGNVFAKDRQGRYLVANAQTEMALGADRVALLGFTDAEILGDGEEAARLVAVDRRVMASGQPETLEEAVTLADGSVLTWLSTKVPLRDAQNEIIGIIGFSTDITARKAAEAALAANEAQLAAVLDALPVGILIADAEGAIVRDNAASRELWGVASAGGDFSGYAGADRGLAAALRDGEMMRGELVARDRRRYLTSAAPVRDADGAIIGGVVAQIDVTGGLPAGIATSN</sequence>
<dbReference type="InterPro" id="IPR052155">
    <property type="entry name" value="Biofilm_reg_signaling"/>
</dbReference>
<proteinExistence type="predicted"/>
<dbReference type="InterPro" id="IPR000014">
    <property type="entry name" value="PAS"/>
</dbReference>
<evidence type="ECO:0000259" key="2">
    <source>
        <dbReference type="PROSITE" id="PS50113"/>
    </source>
</evidence>
<evidence type="ECO:0000313" key="4">
    <source>
        <dbReference type="Proteomes" id="UP001595615"/>
    </source>
</evidence>
<dbReference type="SUPFAM" id="SSF55785">
    <property type="entry name" value="PYP-like sensor domain (PAS domain)"/>
    <property type="match status" value="2"/>
</dbReference>
<organism evidence="3 4">
    <name type="scientific">Sphingoaurantiacus capsulatus</name>
    <dbReference type="NCBI Taxonomy" id="1771310"/>
    <lineage>
        <taxon>Bacteria</taxon>
        <taxon>Pseudomonadati</taxon>
        <taxon>Pseudomonadota</taxon>
        <taxon>Alphaproteobacteria</taxon>
        <taxon>Sphingomonadales</taxon>
        <taxon>Sphingosinicellaceae</taxon>
        <taxon>Sphingoaurantiacus</taxon>
    </lineage>
</organism>
<comment type="caution">
    <text evidence="3">The sequence shown here is derived from an EMBL/GenBank/DDBJ whole genome shotgun (WGS) entry which is preliminary data.</text>
</comment>
<dbReference type="Gene3D" id="3.30.450.20">
    <property type="entry name" value="PAS domain"/>
    <property type="match status" value="2"/>
</dbReference>
<dbReference type="InterPro" id="IPR035965">
    <property type="entry name" value="PAS-like_dom_sf"/>
</dbReference>
<dbReference type="PANTHER" id="PTHR44757">
    <property type="entry name" value="DIGUANYLATE CYCLASE DGCP"/>
    <property type="match status" value="1"/>
</dbReference>
<reference evidence="4" key="1">
    <citation type="journal article" date="2019" name="Int. J. Syst. Evol. Microbiol.">
        <title>The Global Catalogue of Microorganisms (GCM) 10K type strain sequencing project: providing services to taxonomists for standard genome sequencing and annotation.</title>
        <authorList>
            <consortium name="The Broad Institute Genomics Platform"/>
            <consortium name="The Broad Institute Genome Sequencing Center for Infectious Disease"/>
            <person name="Wu L."/>
            <person name="Ma J."/>
        </authorList>
    </citation>
    <scope>NUCLEOTIDE SEQUENCE [LARGE SCALE GENOMIC DNA]</scope>
    <source>
        <strain evidence="4">KCTC 42644</strain>
    </source>
</reference>
<dbReference type="Pfam" id="PF08448">
    <property type="entry name" value="PAS_4"/>
    <property type="match status" value="2"/>
</dbReference>
<dbReference type="InterPro" id="IPR013656">
    <property type="entry name" value="PAS_4"/>
</dbReference>
<dbReference type="InterPro" id="IPR000700">
    <property type="entry name" value="PAS-assoc_C"/>
</dbReference>
<dbReference type="RefSeq" id="WP_380856087.1">
    <property type="nucleotide sequence ID" value="NZ_JBHRXV010000001.1"/>
</dbReference>
<protein>
    <submittedName>
        <fullName evidence="3">PAS domain-containing protein</fullName>
    </submittedName>
</protein>
<name>A0ABV7X5Y4_9SPHN</name>
<keyword evidence="4" id="KW-1185">Reference proteome</keyword>
<gene>
    <name evidence="3" type="ORF">ACFOMD_02135</name>
</gene>
<dbReference type="Proteomes" id="UP001595615">
    <property type="component" value="Unassembled WGS sequence"/>
</dbReference>
<dbReference type="PROSITE" id="PS50113">
    <property type="entry name" value="PAC"/>
    <property type="match status" value="1"/>
</dbReference>
<dbReference type="PANTHER" id="PTHR44757:SF2">
    <property type="entry name" value="BIOFILM ARCHITECTURE MAINTENANCE PROTEIN MBAA"/>
    <property type="match status" value="1"/>
</dbReference>
<feature type="domain" description="PAS" evidence="1">
    <location>
        <begin position="178"/>
        <end position="214"/>
    </location>
</feature>
<evidence type="ECO:0000259" key="1">
    <source>
        <dbReference type="PROSITE" id="PS50112"/>
    </source>
</evidence>
<dbReference type="CDD" id="cd00130">
    <property type="entry name" value="PAS"/>
    <property type="match status" value="1"/>
</dbReference>
<accession>A0ABV7X5Y4</accession>